<gene>
    <name evidence="1" type="ORF">PHYSODRAFT_498700</name>
</gene>
<accession>G4ZHY7</accession>
<keyword evidence="2" id="KW-1185">Reference proteome</keyword>
<evidence type="ECO:0000313" key="2">
    <source>
        <dbReference type="Proteomes" id="UP000002640"/>
    </source>
</evidence>
<dbReference type="RefSeq" id="XP_009526268.1">
    <property type="nucleotide sequence ID" value="XM_009527973.1"/>
</dbReference>
<sequence length="209" mass="22661">MGKSSTRNVAAEQEFSKLEHLLEQTADEIASCLKVLKTNLAEYDSRNGLLFANTSKSFMRSDIRAAKDVASELRHVADQISKSDAPSEWEITATRSKINAVFDALGQLKKTARAYDRKDKSKGIAGILGNALTGNNDSASDTVEAVVKRTLHDNFKGFSALKHQVLVAEESLSPSFAERVMDTVSSMTSSLKGEAEFAPEGIAKKSMSV</sequence>
<dbReference type="Proteomes" id="UP000002640">
    <property type="component" value="Unassembled WGS sequence"/>
</dbReference>
<reference evidence="1 2" key="1">
    <citation type="journal article" date="2006" name="Science">
        <title>Phytophthora genome sequences uncover evolutionary origins and mechanisms of pathogenesis.</title>
        <authorList>
            <person name="Tyler B.M."/>
            <person name="Tripathy S."/>
            <person name="Zhang X."/>
            <person name="Dehal P."/>
            <person name="Jiang R.H."/>
            <person name="Aerts A."/>
            <person name="Arredondo F.D."/>
            <person name="Baxter L."/>
            <person name="Bensasson D."/>
            <person name="Beynon J.L."/>
            <person name="Chapman J."/>
            <person name="Damasceno C.M."/>
            <person name="Dorrance A.E."/>
            <person name="Dou D."/>
            <person name="Dickerman A.W."/>
            <person name="Dubchak I.L."/>
            <person name="Garbelotto M."/>
            <person name="Gijzen M."/>
            <person name="Gordon S.G."/>
            <person name="Govers F."/>
            <person name="Grunwald N.J."/>
            <person name="Huang W."/>
            <person name="Ivors K.L."/>
            <person name="Jones R.W."/>
            <person name="Kamoun S."/>
            <person name="Krampis K."/>
            <person name="Lamour K.H."/>
            <person name="Lee M.K."/>
            <person name="McDonald W.H."/>
            <person name="Medina M."/>
            <person name="Meijer H.J."/>
            <person name="Nordberg E.K."/>
            <person name="Maclean D.J."/>
            <person name="Ospina-Giraldo M.D."/>
            <person name="Morris P.F."/>
            <person name="Phuntumart V."/>
            <person name="Putnam N.H."/>
            <person name="Rash S."/>
            <person name="Rose J.K."/>
            <person name="Sakihama Y."/>
            <person name="Salamov A.A."/>
            <person name="Savidor A."/>
            <person name="Scheuring C.F."/>
            <person name="Smith B.M."/>
            <person name="Sobral B.W."/>
            <person name="Terry A."/>
            <person name="Torto-Alalibo T.A."/>
            <person name="Win J."/>
            <person name="Xu Z."/>
            <person name="Zhang H."/>
            <person name="Grigoriev I.V."/>
            <person name="Rokhsar D.S."/>
            <person name="Boore J.L."/>
        </authorList>
    </citation>
    <scope>NUCLEOTIDE SEQUENCE [LARGE SCALE GENOMIC DNA]</scope>
    <source>
        <strain evidence="1 2">P6497</strain>
    </source>
</reference>
<proteinExistence type="predicted"/>
<organism evidence="1 2">
    <name type="scientific">Phytophthora sojae (strain P6497)</name>
    <name type="common">Soybean stem and root rot agent</name>
    <name type="synonym">Phytophthora megasperma f. sp. glycines</name>
    <dbReference type="NCBI Taxonomy" id="1094619"/>
    <lineage>
        <taxon>Eukaryota</taxon>
        <taxon>Sar</taxon>
        <taxon>Stramenopiles</taxon>
        <taxon>Oomycota</taxon>
        <taxon>Peronosporomycetes</taxon>
        <taxon>Peronosporales</taxon>
        <taxon>Peronosporaceae</taxon>
        <taxon>Phytophthora</taxon>
    </lineage>
</organism>
<dbReference type="KEGG" id="psoj:PHYSODRAFT_498700"/>
<dbReference type="AlphaFoldDB" id="G4ZHY7"/>
<dbReference type="OMA" id="EWEITAT"/>
<protein>
    <submittedName>
        <fullName evidence="1">Uncharacterized protein</fullName>
    </submittedName>
</protein>
<name>G4ZHY7_PHYSP</name>
<dbReference type="InParanoid" id="G4ZHY7"/>
<dbReference type="SMR" id="G4ZHY7"/>
<dbReference type="EMBL" id="JH159154">
    <property type="protein sequence ID" value="EGZ17210.1"/>
    <property type="molecule type" value="Genomic_DNA"/>
</dbReference>
<evidence type="ECO:0000313" key="1">
    <source>
        <dbReference type="EMBL" id="EGZ17210.1"/>
    </source>
</evidence>
<dbReference type="GeneID" id="20657595"/>